<evidence type="ECO:0000313" key="4">
    <source>
        <dbReference type="Proteomes" id="UP000799640"/>
    </source>
</evidence>
<evidence type="ECO:0000256" key="1">
    <source>
        <dbReference type="SAM" id="MobiDB-lite"/>
    </source>
</evidence>
<proteinExistence type="predicted"/>
<dbReference type="EMBL" id="ML996694">
    <property type="protein sequence ID" value="KAF2400918.1"/>
    <property type="molecule type" value="Genomic_DNA"/>
</dbReference>
<dbReference type="OrthoDB" id="5274873at2759"/>
<gene>
    <name evidence="3" type="ORF">EJ06DRAFT_413324</name>
</gene>
<keyword evidence="4" id="KW-1185">Reference proteome</keyword>
<feature type="region of interest" description="Disordered" evidence="1">
    <location>
        <begin position="113"/>
        <end position="144"/>
    </location>
</feature>
<organism evidence="3 4">
    <name type="scientific">Trichodelitschia bisporula</name>
    <dbReference type="NCBI Taxonomy" id="703511"/>
    <lineage>
        <taxon>Eukaryota</taxon>
        <taxon>Fungi</taxon>
        <taxon>Dikarya</taxon>
        <taxon>Ascomycota</taxon>
        <taxon>Pezizomycotina</taxon>
        <taxon>Dothideomycetes</taxon>
        <taxon>Dothideomycetes incertae sedis</taxon>
        <taxon>Phaeotrichales</taxon>
        <taxon>Phaeotrichaceae</taxon>
        <taxon>Trichodelitschia</taxon>
    </lineage>
</organism>
<dbReference type="Gene3D" id="3.30.160.20">
    <property type="match status" value="1"/>
</dbReference>
<dbReference type="Pfam" id="PF00035">
    <property type="entry name" value="dsrm"/>
    <property type="match status" value="1"/>
</dbReference>
<evidence type="ECO:0000313" key="3">
    <source>
        <dbReference type="EMBL" id="KAF2400918.1"/>
    </source>
</evidence>
<dbReference type="CDD" id="cd00048">
    <property type="entry name" value="DSRM_SF"/>
    <property type="match status" value="1"/>
</dbReference>
<dbReference type="AlphaFoldDB" id="A0A6G1HXY7"/>
<feature type="domain" description="DRBM" evidence="2">
    <location>
        <begin position="7"/>
        <end position="62"/>
    </location>
</feature>
<protein>
    <recommendedName>
        <fullName evidence="2">DRBM domain-containing protein</fullName>
    </recommendedName>
</protein>
<evidence type="ECO:0000259" key="2">
    <source>
        <dbReference type="Pfam" id="PF00035"/>
    </source>
</evidence>
<dbReference type="Proteomes" id="UP000799640">
    <property type="component" value="Unassembled WGS sequence"/>
</dbReference>
<dbReference type="InterPro" id="IPR014720">
    <property type="entry name" value="dsRBD_dom"/>
</dbReference>
<feature type="compositionally biased region" description="Low complexity" evidence="1">
    <location>
        <begin position="115"/>
        <end position="125"/>
    </location>
</feature>
<accession>A0A6G1HXY7</accession>
<dbReference type="SUPFAM" id="SSF54768">
    <property type="entry name" value="dsRNA-binding domain-like"/>
    <property type="match status" value="1"/>
</dbReference>
<reference evidence="3" key="1">
    <citation type="journal article" date="2020" name="Stud. Mycol.">
        <title>101 Dothideomycetes genomes: a test case for predicting lifestyles and emergence of pathogens.</title>
        <authorList>
            <person name="Haridas S."/>
            <person name="Albert R."/>
            <person name="Binder M."/>
            <person name="Bloem J."/>
            <person name="Labutti K."/>
            <person name="Salamov A."/>
            <person name="Andreopoulos B."/>
            <person name="Baker S."/>
            <person name="Barry K."/>
            <person name="Bills G."/>
            <person name="Bluhm B."/>
            <person name="Cannon C."/>
            <person name="Castanera R."/>
            <person name="Culley D."/>
            <person name="Daum C."/>
            <person name="Ezra D."/>
            <person name="Gonzalez J."/>
            <person name="Henrissat B."/>
            <person name="Kuo A."/>
            <person name="Liang C."/>
            <person name="Lipzen A."/>
            <person name="Lutzoni F."/>
            <person name="Magnuson J."/>
            <person name="Mondo S."/>
            <person name="Nolan M."/>
            <person name="Ohm R."/>
            <person name="Pangilinan J."/>
            <person name="Park H.-J."/>
            <person name="Ramirez L."/>
            <person name="Alfaro M."/>
            <person name="Sun H."/>
            <person name="Tritt A."/>
            <person name="Yoshinaga Y."/>
            <person name="Zwiers L.-H."/>
            <person name="Turgeon B."/>
            <person name="Goodwin S."/>
            <person name="Spatafora J."/>
            <person name="Crous P."/>
            <person name="Grigoriev I."/>
        </authorList>
    </citation>
    <scope>NUCLEOTIDE SEQUENCE</scope>
    <source>
        <strain evidence="3">CBS 262.69</strain>
    </source>
</reference>
<name>A0A6G1HXY7_9PEZI</name>
<sequence>MFYIMYLTNLCQRRRWLEPDFEVHQTRNGWNCRVRVNGREYTCDSAYQTKEMARDKAAEAAYMICRNFSVNDGMYPGQKQGQAGVTQGLPVAIGTGRLAAHQRYNTGEYASTYVETSSGGSSPRTSESDLETGSRRSSSSSSTNVCYCRNEYGCRQQPCGYCRRVREQPTVWY</sequence>